<comment type="similarity">
    <text evidence="1">Belongs to the 'phage' integrase family.</text>
</comment>
<dbReference type="InterPro" id="IPR025166">
    <property type="entry name" value="Integrase_DNA_bind_dom"/>
</dbReference>
<gene>
    <name evidence="4" type="ORF">NTG6680_1940</name>
</gene>
<evidence type="ECO:0000256" key="2">
    <source>
        <dbReference type="ARBA" id="ARBA00022908"/>
    </source>
</evidence>
<dbReference type="Proteomes" id="UP000839052">
    <property type="component" value="Chromosome"/>
</dbReference>
<dbReference type="PANTHER" id="PTHR30629">
    <property type="entry name" value="PROPHAGE INTEGRASE"/>
    <property type="match status" value="1"/>
</dbReference>
<keyword evidence="5" id="KW-1185">Reference proteome</keyword>
<evidence type="ECO:0000313" key="5">
    <source>
        <dbReference type="Proteomes" id="UP000839052"/>
    </source>
</evidence>
<dbReference type="Pfam" id="PF13356">
    <property type="entry name" value="Arm-DNA-bind_3"/>
    <property type="match status" value="1"/>
</dbReference>
<dbReference type="PANTHER" id="PTHR30629:SF2">
    <property type="entry name" value="PROPHAGE INTEGRASE INTS-RELATED"/>
    <property type="match status" value="1"/>
</dbReference>
<dbReference type="EMBL" id="OU912926">
    <property type="protein sequence ID" value="CAG9933189.1"/>
    <property type="molecule type" value="Genomic_DNA"/>
</dbReference>
<evidence type="ECO:0000256" key="1">
    <source>
        <dbReference type="ARBA" id="ARBA00008857"/>
    </source>
</evidence>
<evidence type="ECO:0000259" key="3">
    <source>
        <dbReference type="Pfam" id="PF13356"/>
    </source>
</evidence>
<evidence type="ECO:0000313" key="4">
    <source>
        <dbReference type="EMBL" id="CAG9933189.1"/>
    </source>
</evidence>
<dbReference type="InterPro" id="IPR038488">
    <property type="entry name" value="Integrase_DNA-bd_sf"/>
</dbReference>
<dbReference type="RefSeq" id="WP_239797009.1">
    <property type="nucleotide sequence ID" value="NZ_OU912926.1"/>
</dbReference>
<sequence length="104" mass="11813">MAITGCFYPIEELIFTDTQIRNTQLEAKFIKLTGGGGLYIEVTPSGGKHWRYRFRLRLLGYNKNACSLSTNTRHQGRQNQMSASDARLLVKQGINPAQQRKLKP</sequence>
<feature type="domain" description="Integrase DNA-binding" evidence="3">
    <location>
        <begin position="15"/>
        <end position="101"/>
    </location>
</feature>
<protein>
    <recommendedName>
        <fullName evidence="3">Integrase DNA-binding domain-containing protein</fullName>
    </recommendedName>
</protein>
<dbReference type="Gene3D" id="3.30.160.390">
    <property type="entry name" value="Integrase, DNA-binding domain"/>
    <property type="match status" value="1"/>
</dbReference>
<dbReference type="InterPro" id="IPR050808">
    <property type="entry name" value="Phage_Integrase"/>
</dbReference>
<keyword evidence="2" id="KW-0229">DNA integration</keyword>
<organism evidence="4 5">
    <name type="scientific">Candidatus Nitrotoga arctica</name>
    <dbReference type="NCBI Taxonomy" id="453162"/>
    <lineage>
        <taxon>Bacteria</taxon>
        <taxon>Pseudomonadati</taxon>
        <taxon>Pseudomonadota</taxon>
        <taxon>Betaproteobacteria</taxon>
        <taxon>Nitrosomonadales</taxon>
        <taxon>Gallionellaceae</taxon>
        <taxon>Candidatus Nitrotoga</taxon>
    </lineage>
</organism>
<accession>A0ABN8AKC3</accession>
<proteinExistence type="inferred from homology"/>
<name>A0ABN8AKC3_9PROT</name>
<reference evidence="4 5" key="1">
    <citation type="submission" date="2021-10" db="EMBL/GenBank/DDBJ databases">
        <authorList>
            <person name="Koch H."/>
        </authorList>
    </citation>
    <scope>NUCLEOTIDE SEQUENCE [LARGE SCALE GENOMIC DNA]</scope>
    <source>
        <strain evidence="4">6680</strain>
    </source>
</reference>